<feature type="transmembrane region" description="Helical" evidence="6">
    <location>
        <begin position="27"/>
        <end position="48"/>
    </location>
</feature>
<gene>
    <name evidence="7" type="ORF">AAF712_010804</name>
</gene>
<evidence type="ECO:0000256" key="3">
    <source>
        <dbReference type="ARBA" id="ARBA00022692"/>
    </source>
</evidence>
<proteinExistence type="predicted"/>
<keyword evidence="3 6" id="KW-0812">Transmembrane</keyword>
<sequence length="143" mass="16083">MAHGYVAYTVVLVWVSNVFPRPPAKRAAAIGIVNGTGNLGNLIGAFAWKVEWEPEYHQSMIISLASLALSTMLALTIRQMVVRENRRLDEDEKVAMDDANRVRVQEAARLEGITFEEAMRRRRDSDTCIEQRNGTITIIRPKG</sequence>
<reference evidence="7 8" key="1">
    <citation type="submission" date="2024-05" db="EMBL/GenBank/DDBJ databases">
        <title>A draft genome resource for the thread blight pathogen Marasmius tenuissimus strain MS-2.</title>
        <authorList>
            <person name="Yulfo-Soto G.E."/>
            <person name="Baruah I.K."/>
            <person name="Amoako-Attah I."/>
            <person name="Bukari Y."/>
            <person name="Meinhardt L.W."/>
            <person name="Bailey B.A."/>
            <person name="Cohen S.P."/>
        </authorList>
    </citation>
    <scope>NUCLEOTIDE SEQUENCE [LARGE SCALE GENOMIC DNA]</scope>
    <source>
        <strain evidence="7 8">MS-2</strain>
    </source>
</reference>
<keyword evidence="5 6" id="KW-0472">Membrane</keyword>
<dbReference type="SUPFAM" id="SSF103473">
    <property type="entry name" value="MFS general substrate transporter"/>
    <property type="match status" value="1"/>
</dbReference>
<comment type="subcellular location">
    <subcellularLocation>
        <location evidence="1">Membrane</location>
        <topology evidence="1">Multi-pass membrane protein</topology>
    </subcellularLocation>
</comment>
<evidence type="ECO:0000256" key="4">
    <source>
        <dbReference type="ARBA" id="ARBA00022989"/>
    </source>
</evidence>
<dbReference type="EMBL" id="JBBXMP010000108">
    <property type="protein sequence ID" value="KAL0062320.1"/>
    <property type="molecule type" value="Genomic_DNA"/>
</dbReference>
<evidence type="ECO:0000256" key="5">
    <source>
        <dbReference type="ARBA" id="ARBA00023136"/>
    </source>
</evidence>
<dbReference type="InterPro" id="IPR036259">
    <property type="entry name" value="MFS_trans_sf"/>
</dbReference>
<feature type="transmembrane region" description="Helical" evidence="6">
    <location>
        <begin position="60"/>
        <end position="77"/>
    </location>
</feature>
<evidence type="ECO:0000256" key="1">
    <source>
        <dbReference type="ARBA" id="ARBA00004141"/>
    </source>
</evidence>
<keyword evidence="4 6" id="KW-1133">Transmembrane helix</keyword>
<dbReference type="Proteomes" id="UP001437256">
    <property type="component" value="Unassembled WGS sequence"/>
</dbReference>
<protein>
    <submittedName>
        <fullName evidence="7">Uncharacterized protein</fullName>
    </submittedName>
</protein>
<dbReference type="PANTHER" id="PTHR43791:SF6">
    <property type="entry name" value="TRANSPORTER, PUTATIVE (AFU_ORTHOLOGUE AFUA_1G16690)-RELATED"/>
    <property type="match status" value="1"/>
</dbReference>
<comment type="caution">
    <text evidence="7">The sequence shown here is derived from an EMBL/GenBank/DDBJ whole genome shotgun (WGS) entry which is preliminary data.</text>
</comment>
<keyword evidence="2" id="KW-0813">Transport</keyword>
<accession>A0ABR2ZLZ1</accession>
<evidence type="ECO:0000313" key="8">
    <source>
        <dbReference type="Proteomes" id="UP001437256"/>
    </source>
</evidence>
<evidence type="ECO:0000256" key="6">
    <source>
        <dbReference type="SAM" id="Phobius"/>
    </source>
</evidence>
<dbReference type="PANTHER" id="PTHR43791">
    <property type="entry name" value="PERMEASE-RELATED"/>
    <property type="match status" value="1"/>
</dbReference>
<organism evidence="7 8">
    <name type="scientific">Marasmius tenuissimus</name>
    <dbReference type="NCBI Taxonomy" id="585030"/>
    <lineage>
        <taxon>Eukaryota</taxon>
        <taxon>Fungi</taxon>
        <taxon>Dikarya</taxon>
        <taxon>Basidiomycota</taxon>
        <taxon>Agaricomycotina</taxon>
        <taxon>Agaricomycetes</taxon>
        <taxon>Agaricomycetidae</taxon>
        <taxon>Agaricales</taxon>
        <taxon>Marasmiineae</taxon>
        <taxon>Marasmiaceae</taxon>
        <taxon>Marasmius</taxon>
    </lineage>
</organism>
<keyword evidence="8" id="KW-1185">Reference proteome</keyword>
<name>A0ABR2ZLZ1_9AGAR</name>
<evidence type="ECO:0000256" key="2">
    <source>
        <dbReference type="ARBA" id="ARBA00022448"/>
    </source>
</evidence>
<evidence type="ECO:0000313" key="7">
    <source>
        <dbReference type="EMBL" id="KAL0062320.1"/>
    </source>
</evidence>